<sequence>MDQARSRGQSRWVYGRQVGELLLYYLAYIAVLGGVLELVRVVTRHREADLLCSI</sequence>
<keyword evidence="1" id="KW-0812">Transmembrane</keyword>
<reference evidence="2" key="1">
    <citation type="submission" date="2019-01" db="EMBL/GenBank/DDBJ databases">
        <title>Draft genome sequences of three monokaryotic isolates of the white-rot basidiomycete fungus Dichomitus squalens.</title>
        <authorList>
            <consortium name="DOE Joint Genome Institute"/>
            <person name="Lopez S.C."/>
            <person name="Andreopoulos B."/>
            <person name="Pangilinan J."/>
            <person name="Lipzen A."/>
            <person name="Riley R."/>
            <person name="Ahrendt S."/>
            <person name="Ng V."/>
            <person name="Barry K."/>
            <person name="Daum C."/>
            <person name="Grigoriev I.V."/>
            <person name="Hilden K.S."/>
            <person name="Makela M.R."/>
            <person name="de Vries R.P."/>
        </authorList>
    </citation>
    <scope>NUCLEOTIDE SEQUENCE [LARGE SCALE GENOMIC DNA]</scope>
    <source>
        <strain evidence="2">OM18370.1</strain>
    </source>
</reference>
<evidence type="ECO:0000313" key="2">
    <source>
        <dbReference type="EMBL" id="TBU21949.1"/>
    </source>
</evidence>
<dbReference type="EMBL" id="ML143566">
    <property type="protein sequence ID" value="TBU21949.1"/>
    <property type="molecule type" value="Genomic_DNA"/>
</dbReference>
<feature type="transmembrane region" description="Helical" evidence="1">
    <location>
        <begin position="21"/>
        <end position="41"/>
    </location>
</feature>
<dbReference type="Proteomes" id="UP000292957">
    <property type="component" value="Unassembled WGS sequence"/>
</dbReference>
<gene>
    <name evidence="2" type="ORF">BD311DRAFT_771305</name>
</gene>
<dbReference type="AlphaFoldDB" id="A0A4Q9M514"/>
<organism evidence="2">
    <name type="scientific">Dichomitus squalens</name>
    <dbReference type="NCBI Taxonomy" id="114155"/>
    <lineage>
        <taxon>Eukaryota</taxon>
        <taxon>Fungi</taxon>
        <taxon>Dikarya</taxon>
        <taxon>Basidiomycota</taxon>
        <taxon>Agaricomycotina</taxon>
        <taxon>Agaricomycetes</taxon>
        <taxon>Polyporales</taxon>
        <taxon>Polyporaceae</taxon>
        <taxon>Dichomitus</taxon>
    </lineage>
</organism>
<protein>
    <submittedName>
        <fullName evidence="2">Uncharacterized protein</fullName>
    </submittedName>
</protein>
<accession>A0A4Q9M514</accession>
<keyword evidence="1" id="KW-0472">Membrane</keyword>
<proteinExistence type="predicted"/>
<name>A0A4Q9M514_9APHY</name>
<keyword evidence="1" id="KW-1133">Transmembrane helix</keyword>
<evidence type="ECO:0000256" key="1">
    <source>
        <dbReference type="SAM" id="Phobius"/>
    </source>
</evidence>